<proteinExistence type="predicted"/>
<dbReference type="EMBL" id="VSRR010001091">
    <property type="protein sequence ID" value="MPC22466.1"/>
    <property type="molecule type" value="Genomic_DNA"/>
</dbReference>
<comment type="caution">
    <text evidence="2">The sequence shown here is derived from an EMBL/GenBank/DDBJ whole genome shotgun (WGS) entry which is preliminary data.</text>
</comment>
<evidence type="ECO:0000313" key="3">
    <source>
        <dbReference type="Proteomes" id="UP000324222"/>
    </source>
</evidence>
<sequence>MNMEMRHGTQGVKTPPQPHGVKGNTLFRTRPVISLWS</sequence>
<keyword evidence="3" id="KW-1185">Reference proteome</keyword>
<organism evidence="2 3">
    <name type="scientific">Portunus trituberculatus</name>
    <name type="common">Swimming crab</name>
    <name type="synonym">Neptunus trituberculatus</name>
    <dbReference type="NCBI Taxonomy" id="210409"/>
    <lineage>
        <taxon>Eukaryota</taxon>
        <taxon>Metazoa</taxon>
        <taxon>Ecdysozoa</taxon>
        <taxon>Arthropoda</taxon>
        <taxon>Crustacea</taxon>
        <taxon>Multicrustacea</taxon>
        <taxon>Malacostraca</taxon>
        <taxon>Eumalacostraca</taxon>
        <taxon>Eucarida</taxon>
        <taxon>Decapoda</taxon>
        <taxon>Pleocyemata</taxon>
        <taxon>Brachyura</taxon>
        <taxon>Eubrachyura</taxon>
        <taxon>Portunoidea</taxon>
        <taxon>Portunidae</taxon>
        <taxon>Portuninae</taxon>
        <taxon>Portunus</taxon>
    </lineage>
</organism>
<gene>
    <name evidence="2" type="ORF">E2C01_015482</name>
</gene>
<protein>
    <submittedName>
        <fullName evidence="2">Uncharacterized protein</fullName>
    </submittedName>
</protein>
<dbReference type="Proteomes" id="UP000324222">
    <property type="component" value="Unassembled WGS sequence"/>
</dbReference>
<accession>A0A5B7DNB4</accession>
<feature type="region of interest" description="Disordered" evidence="1">
    <location>
        <begin position="1"/>
        <end position="28"/>
    </location>
</feature>
<evidence type="ECO:0000256" key="1">
    <source>
        <dbReference type="SAM" id="MobiDB-lite"/>
    </source>
</evidence>
<name>A0A5B7DNB4_PORTR</name>
<evidence type="ECO:0000313" key="2">
    <source>
        <dbReference type="EMBL" id="MPC22466.1"/>
    </source>
</evidence>
<reference evidence="2 3" key="1">
    <citation type="submission" date="2019-05" db="EMBL/GenBank/DDBJ databases">
        <title>Another draft genome of Portunus trituberculatus and its Hox gene families provides insights of decapod evolution.</title>
        <authorList>
            <person name="Jeong J.-H."/>
            <person name="Song I."/>
            <person name="Kim S."/>
            <person name="Choi T."/>
            <person name="Kim D."/>
            <person name="Ryu S."/>
            <person name="Kim W."/>
        </authorList>
    </citation>
    <scope>NUCLEOTIDE SEQUENCE [LARGE SCALE GENOMIC DNA]</scope>
    <source>
        <tissue evidence="2">Muscle</tissue>
    </source>
</reference>
<dbReference type="AlphaFoldDB" id="A0A5B7DNB4"/>